<dbReference type="EMBL" id="LGGO01000013">
    <property type="protein sequence ID" value="KUK77678.1"/>
    <property type="molecule type" value="Genomic_DNA"/>
</dbReference>
<protein>
    <recommendedName>
        <fullName evidence="3">DUF4932 domain-containing protein</fullName>
    </recommendedName>
</protein>
<accession>A0A101HIV6</accession>
<sequence>MIRVKTNKNIIFFFSVLAKLNPQRKYHPLGKTLLDNLEYEKLSTFDEFIKLYKNKQIPTYPYLFSIYAINTERDLSPKSIKPKSGFGKKTLTNYTNKIEPIVKKIYISSNFEEIYEKQIQKEYSALTNQIQKSFKGRVEESIKKVWDIDKNYEFILIPNFLEIGHSFGIFRDSKLYSITAPIRKDGDISFLSQFIISNAIHEFSHSVFKKFLIENDLYQKHKVLTENIEIPKNLTKIHANSAIYMEETLIKLMTLLIQQELYKGFVSEKNQIFKAKKKIKKLEERGYEKARELYPILQNSKDKKKSYLDYLSNNF</sequence>
<dbReference type="AlphaFoldDB" id="A0A101HIV6"/>
<evidence type="ECO:0000313" key="1">
    <source>
        <dbReference type="EMBL" id="KUK77678.1"/>
    </source>
</evidence>
<organism evidence="1 2">
    <name type="scientific">candidate division WS6 bacterium 34_10</name>
    <dbReference type="NCBI Taxonomy" id="1641389"/>
    <lineage>
        <taxon>Bacteria</taxon>
        <taxon>Candidatus Dojkabacteria</taxon>
    </lineage>
</organism>
<evidence type="ECO:0008006" key="3">
    <source>
        <dbReference type="Google" id="ProtNLM"/>
    </source>
</evidence>
<dbReference type="Proteomes" id="UP000053904">
    <property type="component" value="Unassembled WGS sequence"/>
</dbReference>
<comment type="caution">
    <text evidence="1">The sequence shown here is derived from an EMBL/GenBank/DDBJ whole genome shotgun (WGS) entry which is preliminary data.</text>
</comment>
<reference evidence="2" key="1">
    <citation type="journal article" date="2015" name="MBio">
        <title>Genome-Resolved Metagenomic Analysis Reveals Roles for Candidate Phyla and Other Microbial Community Members in Biogeochemical Transformations in Oil Reservoirs.</title>
        <authorList>
            <person name="Hu P."/>
            <person name="Tom L."/>
            <person name="Singh A."/>
            <person name="Thomas B.C."/>
            <person name="Baker B.J."/>
            <person name="Piceno Y.M."/>
            <person name="Andersen G.L."/>
            <person name="Banfield J.F."/>
        </authorList>
    </citation>
    <scope>NUCLEOTIDE SEQUENCE [LARGE SCALE GENOMIC DNA]</scope>
</reference>
<proteinExistence type="predicted"/>
<name>A0A101HIV6_9BACT</name>
<gene>
    <name evidence="1" type="ORF">XD93_0169</name>
</gene>
<evidence type="ECO:0000313" key="2">
    <source>
        <dbReference type="Proteomes" id="UP000053904"/>
    </source>
</evidence>